<organism evidence="2 3">
    <name type="scientific">Triparma retinervis</name>
    <dbReference type="NCBI Taxonomy" id="2557542"/>
    <lineage>
        <taxon>Eukaryota</taxon>
        <taxon>Sar</taxon>
        <taxon>Stramenopiles</taxon>
        <taxon>Ochrophyta</taxon>
        <taxon>Bolidophyceae</taxon>
        <taxon>Parmales</taxon>
        <taxon>Triparmaceae</taxon>
        <taxon>Triparma</taxon>
    </lineage>
</organism>
<proteinExistence type="predicted"/>
<keyword evidence="3" id="KW-1185">Reference proteome</keyword>
<dbReference type="EMBL" id="BRXZ01008156">
    <property type="protein sequence ID" value="GMI22385.1"/>
    <property type="molecule type" value="Genomic_DNA"/>
</dbReference>
<feature type="region of interest" description="Disordered" evidence="1">
    <location>
        <begin position="1"/>
        <end position="50"/>
    </location>
</feature>
<dbReference type="OrthoDB" id="10474894at2759"/>
<sequence>MVSVPKKSAKKTAKKSAKKTAKKSDTKSPKKAPKKSNQNTTKNSLPVDAPALTHFTVTIPVGAEAAHFTMMTLLTGQRQISSNLIELRGLLQKITQRLDESGEGRGEQN</sequence>
<dbReference type="Proteomes" id="UP001165082">
    <property type="component" value="Unassembled WGS sequence"/>
</dbReference>
<comment type="caution">
    <text evidence="2">The sequence shown here is derived from an EMBL/GenBank/DDBJ whole genome shotgun (WGS) entry which is preliminary data.</text>
</comment>
<evidence type="ECO:0000313" key="2">
    <source>
        <dbReference type="EMBL" id="GMI22385.1"/>
    </source>
</evidence>
<evidence type="ECO:0000313" key="3">
    <source>
        <dbReference type="Proteomes" id="UP001165082"/>
    </source>
</evidence>
<dbReference type="AlphaFoldDB" id="A0A9W7FVK1"/>
<gene>
    <name evidence="2" type="ORF">TrRE_jg13535</name>
</gene>
<name>A0A9W7FVK1_9STRA</name>
<feature type="compositionally biased region" description="Basic residues" evidence="1">
    <location>
        <begin position="7"/>
        <end position="21"/>
    </location>
</feature>
<accession>A0A9W7FVK1</accession>
<reference evidence="2" key="1">
    <citation type="submission" date="2022-07" db="EMBL/GenBank/DDBJ databases">
        <title>Genome analysis of Parmales, a sister group of diatoms, reveals the evolutionary specialization of diatoms from phago-mixotrophs to photoautotrophs.</title>
        <authorList>
            <person name="Ban H."/>
            <person name="Sato S."/>
            <person name="Yoshikawa S."/>
            <person name="Kazumasa Y."/>
            <person name="Nakamura Y."/>
            <person name="Ichinomiya M."/>
            <person name="Saitoh K."/>
            <person name="Sato N."/>
            <person name="Blanc-Mathieu R."/>
            <person name="Endo H."/>
            <person name="Kuwata A."/>
            <person name="Ogata H."/>
        </authorList>
    </citation>
    <scope>NUCLEOTIDE SEQUENCE</scope>
</reference>
<protein>
    <submittedName>
        <fullName evidence="2">Uncharacterized protein</fullName>
    </submittedName>
</protein>
<evidence type="ECO:0000256" key="1">
    <source>
        <dbReference type="SAM" id="MobiDB-lite"/>
    </source>
</evidence>